<dbReference type="AlphaFoldDB" id="A0A816QQQ3"/>
<gene>
    <name evidence="1" type="ORF">DARMORV10_C06P38510.1</name>
</gene>
<reference evidence="1" key="1">
    <citation type="submission" date="2021-01" db="EMBL/GenBank/DDBJ databases">
        <authorList>
            <consortium name="Genoscope - CEA"/>
            <person name="William W."/>
        </authorList>
    </citation>
    <scope>NUCLEOTIDE SEQUENCE</scope>
</reference>
<accession>A0A816QQQ3</accession>
<organism evidence="1">
    <name type="scientific">Brassica napus</name>
    <name type="common">Rape</name>
    <dbReference type="NCBI Taxonomy" id="3708"/>
    <lineage>
        <taxon>Eukaryota</taxon>
        <taxon>Viridiplantae</taxon>
        <taxon>Streptophyta</taxon>
        <taxon>Embryophyta</taxon>
        <taxon>Tracheophyta</taxon>
        <taxon>Spermatophyta</taxon>
        <taxon>Magnoliopsida</taxon>
        <taxon>eudicotyledons</taxon>
        <taxon>Gunneridae</taxon>
        <taxon>Pentapetalae</taxon>
        <taxon>rosids</taxon>
        <taxon>malvids</taxon>
        <taxon>Brassicales</taxon>
        <taxon>Brassicaceae</taxon>
        <taxon>Brassiceae</taxon>
        <taxon>Brassica</taxon>
    </lineage>
</organism>
<sequence length="34" mass="3644">MVLHDISINSNQAVVGKLLEDGETSSTVHISDFS</sequence>
<dbReference type="EMBL" id="HG994370">
    <property type="protein sequence ID" value="CAF2062390.1"/>
    <property type="molecule type" value="Genomic_DNA"/>
</dbReference>
<proteinExistence type="predicted"/>
<protein>
    <submittedName>
        <fullName evidence="1">(rape) hypothetical protein</fullName>
    </submittedName>
</protein>
<name>A0A816QQQ3_BRANA</name>
<evidence type="ECO:0000313" key="1">
    <source>
        <dbReference type="EMBL" id="CAF2062390.1"/>
    </source>
</evidence>
<dbReference type="Proteomes" id="UP001295469">
    <property type="component" value="Chromosome C06"/>
</dbReference>